<keyword evidence="9 10" id="KW-1208">Phospholipid metabolism</keyword>
<comment type="function">
    <text evidence="10">Catalyzes the transfer of an acyl group from acyl-phosphate (acyl-PO(4)) to glycerol-3-phosphate (G3P) to form lysophosphatidic acid (LPA). This enzyme utilizes acyl-phosphate as fatty acyl donor, but not acyl-CoA or acyl-ACP.</text>
</comment>
<comment type="subunit">
    <text evidence="10">Probably interacts with PlsX.</text>
</comment>
<keyword evidence="5 10" id="KW-1133">Transmembrane helix</keyword>
<comment type="caution">
    <text evidence="10">Lacks conserved residue(s) required for the propagation of feature annotation.</text>
</comment>
<feature type="transmembrane region" description="Helical" evidence="10">
    <location>
        <begin position="51"/>
        <end position="73"/>
    </location>
</feature>
<keyword evidence="3 10" id="KW-0808">Transferase</keyword>
<dbReference type="SMART" id="SM01207">
    <property type="entry name" value="G3P_acyltransf"/>
    <property type="match status" value="1"/>
</dbReference>
<evidence type="ECO:0000256" key="8">
    <source>
        <dbReference type="ARBA" id="ARBA00023209"/>
    </source>
</evidence>
<feature type="transmembrane region" description="Helical" evidence="10">
    <location>
        <begin position="123"/>
        <end position="143"/>
    </location>
</feature>
<dbReference type="EC" id="2.3.1.275" evidence="10"/>
<keyword evidence="12" id="KW-1185">Reference proteome</keyword>
<reference evidence="11 12" key="1">
    <citation type="submission" date="2011-01" db="EMBL/GenBank/DDBJ databases">
        <title>Whole genome sequence of Caldisericum exile AZM16c01.</title>
        <authorList>
            <person name="Narita-Yamada S."/>
            <person name="Kawakoshi A."/>
            <person name="Nakamura S."/>
            <person name="Sasagawa M."/>
            <person name="Fukada J."/>
            <person name="Sekine M."/>
            <person name="Kato Y."/>
            <person name="Fukai R."/>
            <person name="Sasaki K."/>
            <person name="Hanamaki A."/>
            <person name="Narita H."/>
            <person name="Konno Y."/>
            <person name="Mori K."/>
            <person name="Yamazaki S."/>
            <person name="Suzuki K."/>
            <person name="Fujita N."/>
        </authorList>
    </citation>
    <scope>NUCLEOTIDE SEQUENCE [LARGE SCALE GENOMIC DNA]</scope>
    <source>
        <strain evidence="12">DSM 21853 / NBRC 104410 / AZM16c01</strain>
    </source>
</reference>
<proteinExistence type="inferred from homology"/>
<evidence type="ECO:0000256" key="7">
    <source>
        <dbReference type="ARBA" id="ARBA00023136"/>
    </source>
</evidence>
<evidence type="ECO:0000256" key="2">
    <source>
        <dbReference type="ARBA" id="ARBA00022516"/>
    </source>
</evidence>
<evidence type="ECO:0000256" key="10">
    <source>
        <dbReference type="HAMAP-Rule" id="MF_01043"/>
    </source>
</evidence>
<keyword evidence="2 10" id="KW-0444">Lipid biosynthesis</keyword>
<dbReference type="PANTHER" id="PTHR30309:SF0">
    <property type="entry name" value="GLYCEROL-3-PHOSPHATE ACYLTRANSFERASE-RELATED"/>
    <property type="match status" value="1"/>
</dbReference>
<evidence type="ECO:0000313" key="11">
    <source>
        <dbReference type="EMBL" id="BAL80908.1"/>
    </source>
</evidence>
<evidence type="ECO:0000256" key="5">
    <source>
        <dbReference type="ARBA" id="ARBA00022989"/>
    </source>
</evidence>
<keyword evidence="10" id="KW-0997">Cell inner membrane</keyword>
<keyword evidence="4 10" id="KW-0812">Transmembrane</keyword>
<evidence type="ECO:0000256" key="1">
    <source>
        <dbReference type="ARBA" id="ARBA00022475"/>
    </source>
</evidence>
<evidence type="ECO:0000256" key="6">
    <source>
        <dbReference type="ARBA" id="ARBA00023098"/>
    </source>
</evidence>
<dbReference type="EMBL" id="AP012051">
    <property type="protein sequence ID" value="BAL80908.1"/>
    <property type="molecule type" value="Genomic_DNA"/>
</dbReference>
<keyword evidence="6 10" id="KW-0443">Lipid metabolism</keyword>
<dbReference type="GO" id="GO:0005886">
    <property type="term" value="C:plasma membrane"/>
    <property type="evidence" value="ECO:0007669"/>
    <property type="project" value="UniProtKB-SubCell"/>
</dbReference>
<dbReference type="InterPro" id="IPR003811">
    <property type="entry name" value="G3P_acylTferase_PlsY"/>
</dbReference>
<evidence type="ECO:0000256" key="4">
    <source>
        <dbReference type="ARBA" id="ARBA00022692"/>
    </source>
</evidence>
<dbReference type="KEGG" id="cex:CSE_07820"/>
<evidence type="ECO:0000256" key="9">
    <source>
        <dbReference type="ARBA" id="ARBA00023264"/>
    </source>
</evidence>
<dbReference type="Proteomes" id="UP000004793">
    <property type="component" value="Chromosome"/>
</dbReference>
<dbReference type="HAMAP" id="MF_01043">
    <property type="entry name" value="PlsY"/>
    <property type="match status" value="1"/>
</dbReference>
<comment type="pathway">
    <text evidence="10">Lipid metabolism; phospholipid metabolism.</text>
</comment>
<accession>A0A7U6GEH6</accession>
<dbReference type="RefSeq" id="WP_014453311.1">
    <property type="nucleotide sequence ID" value="NC_017096.1"/>
</dbReference>
<evidence type="ECO:0000313" key="12">
    <source>
        <dbReference type="Proteomes" id="UP000004793"/>
    </source>
</evidence>
<organism evidence="11 12">
    <name type="scientific">Caldisericum exile (strain DSM 21853 / NBRC 104410 / AZM16c01)</name>
    <dbReference type="NCBI Taxonomy" id="511051"/>
    <lineage>
        <taxon>Bacteria</taxon>
        <taxon>Pseudomonadati</taxon>
        <taxon>Caldisericota/Cryosericota group</taxon>
        <taxon>Caldisericota</taxon>
        <taxon>Caldisericia</taxon>
        <taxon>Caldisericales</taxon>
        <taxon>Caldisericaceae</taxon>
        <taxon>Caldisericum</taxon>
    </lineage>
</organism>
<name>A0A7U6GEH6_CALEA</name>
<keyword evidence="8 10" id="KW-0594">Phospholipid biosynthesis</keyword>
<keyword evidence="1 10" id="KW-1003">Cell membrane</keyword>
<dbReference type="OrthoDB" id="9777124at2"/>
<dbReference type="GO" id="GO:0008654">
    <property type="term" value="P:phospholipid biosynthetic process"/>
    <property type="evidence" value="ECO:0007669"/>
    <property type="project" value="UniProtKB-UniRule"/>
</dbReference>
<gene>
    <name evidence="10" type="primary">plsY</name>
    <name evidence="11" type="ordered locus">CSE_07820</name>
</gene>
<dbReference type="PANTHER" id="PTHR30309">
    <property type="entry name" value="INNER MEMBRANE PROTEIN YGIH"/>
    <property type="match status" value="1"/>
</dbReference>
<comment type="similarity">
    <text evidence="10">Belongs to the PlsY family.</text>
</comment>
<evidence type="ECO:0000256" key="3">
    <source>
        <dbReference type="ARBA" id="ARBA00022679"/>
    </source>
</evidence>
<comment type="subcellular location">
    <subcellularLocation>
        <location evidence="10">Cell inner membrane</location>
        <topology evidence="10">Multi-pass membrane protein</topology>
    </subcellularLocation>
</comment>
<protein>
    <recommendedName>
        <fullName evidence="10">Glycerol-3-phosphate acyltransferase</fullName>
    </recommendedName>
    <alternativeName>
        <fullName evidence="10">Acyl-PO4 G3P acyltransferase</fullName>
    </alternativeName>
    <alternativeName>
        <fullName evidence="10">Acyl-phosphate--glycerol-3-phosphate acyltransferase</fullName>
    </alternativeName>
    <alternativeName>
        <fullName evidence="10">G3P acyltransferase</fullName>
        <shortName evidence="10">GPAT</shortName>
        <ecNumber evidence="10">2.3.1.275</ecNumber>
    </alternativeName>
    <alternativeName>
        <fullName evidence="10">Lysophosphatidic acid synthase</fullName>
        <shortName evidence="10">LPA synthase</shortName>
    </alternativeName>
</protein>
<dbReference type="Pfam" id="PF02660">
    <property type="entry name" value="G3P_acyltransf"/>
    <property type="match status" value="1"/>
</dbReference>
<keyword evidence="7 10" id="KW-0472">Membrane</keyword>
<sequence length="205" mass="22909">MKLLEILMYLLFSYSLGALNSAYILTFVFYKKDIRKFGDGNAGTTNVFENINRFLAMIVFIIDFLKGVLPIYIGIKLNQGNGIVALGGAAEILGHDFPVLFGLKGGTGITSLLGGIFAINSNLAVVLFVVFALLFVFFSFSDIRLFNFKPLEESEALTFVVAIFLILSSRNTLLKEYFFLSLAIIIYRHFQKALYVLSKIRVLKS</sequence>
<dbReference type="GO" id="GO:0043772">
    <property type="term" value="F:acyl-phosphate glycerol-3-phosphate acyltransferase activity"/>
    <property type="evidence" value="ECO:0007669"/>
    <property type="project" value="UniProtKB-UniRule"/>
</dbReference>
<feature type="transmembrane region" description="Helical" evidence="10">
    <location>
        <begin position="6"/>
        <end position="30"/>
    </location>
</feature>
<dbReference type="UniPathway" id="UPA00085"/>
<dbReference type="AlphaFoldDB" id="A0A7U6GEH6"/>
<comment type="catalytic activity">
    <reaction evidence="10">
        <text>an acyl phosphate + sn-glycerol 3-phosphate = a 1-acyl-sn-glycero-3-phosphate + phosphate</text>
        <dbReference type="Rhea" id="RHEA:34075"/>
        <dbReference type="ChEBI" id="CHEBI:43474"/>
        <dbReference type="ChEBI" id="CHEBI:57597"/>
        <dbReference type="ChEBI" id="CHEBI:57970"/>
        <dbReference type="ChEBI" id="CHEBI:59918"/>
        <dbReference type="EC" id="2.3.1.275"/>
    </reaction>
</comment>